<dbReference type="EMBL" id="JBBPBF010000001">
    <property type="protein sequence ID" value="KAK7615553.1"/>
    <property type="molecule type" value="Genomic_DNA"/>
</dbReference>
<reference evidence="2 3" key="1">
    <citation type="submission" date="2024-04" db="EMBL/GenBank/DDBJ databases">
        <title>Phyllosticta paracitricarpa is synonymous to the EU quarantine fungus P. citricarpa based on phylogenomic analyses.</title>
        <authorList>
            <consortium name="Lawrence Berkeley National Laboratory"/>
            <person name="Van ingen-buijs V.A."/>
            <person name="Van westerhoven A.C."/>
            <person name="Haridas S."/>
            <person name="Skiadas P."/>
            <person name="Martin F."/>
            <person name="Groenewald J.Z."/>
            <person name="Crous P.W."/>
            <person name="Seidl M.F."/>
        </authorList>
    </citation>
    <scope>NUCLEOTIDE SEQUENCE [LARGE SCALE GENOMIC DNA]</scope>
    <source>
        <strain evidence="2 3">CBS 141358</strain>
    </source>
</reference>
<protein>
    <recommendedName>
        <fullName evidence="4">Semialdehyde dehydrogenase NAD-binding domain-containing protein</fullName>
    </recommendedName>
</protein>
<evidence type="ECO:0000256" key="1">
    <source>
        <dbReference type="SAM" id="MobiDB-lite"/>
    </source>
</evidence>
<evidence type="ECO:0000313" key="2">
    <source>
        <dbReference type="EMBL" id="KAK7615553.1"/>
    </source>
</evidence>
<sequence>METPSSSPRILPIGATGYVGESVLHRLLNHPSLTSILFPPNPITFPAEALMRGLAARKKERAAATSETSGQQQQQQQQQQPAVWMIHTSGSPNISDNPITGDARLDVEFDDADSAAVSALEAA</sequence>
<comment type="caution">
    <text evidence="2">The sequence shown here is derived from an EMBL/GenBank/DDBJ whole genome shotgun (WGS) entry which is preliminary data.</text>
</comment>
<feature type="compositionally biased region" description="Polar residues" evidence="1">
    <location>
        <begin position="88"/>
        <end position="98"/>
    </location>
</feature>
<evidence type="ECO:0000313" key="3">
    <source>
        <dbReference type="Proteomes" id="UP001367316"/>
    </source>
</evidence>
<feature type="region of interest" description="Disordered" evidence="1">
    <location>
        <begin position="56"/>
        <end position="102"/>
    </location>
</feature>
<name>A0ABR1NKZ9_9PEZI</name>
<dbReference type="Proteomes" id="UP001367316">
    <property type="component" value="Unassembled WGS sequence"/>
</dbReference>
<feature type="compositionally biased region" description="Low complexity" evidence="1">
    <location>
        <begin position="71"/>
        <end position="80"/>
    </location>
</feature>
<proteinExistence type="predicted"/>
<accession>A0ABR1NKZ9</accession>
<evidence type="ECO:0008006" key="4">
    <source>
        <dbReference type="Google" id="ProtNLM"/>
    </source>
</evidence>
<gene>
    <name evidence="2" type="ORF">JOL62DRAFT_552926</name>
</gene>
<keyword evidence="3" id="KW-1185">Reference proteome</keyword>
<organism evidence="2 3">
    <name type="scientific">Phyllosticta paracitricarpa</name>
    <dbReference type="NCBI Taxonomy" id="2016321"/>
    <lineage>
        <taxon>Eukaryota</taxon>
        <taxon>Fungi</taxon>
        <taxon>Dikarya</taxon>
        <taxon>Ascomycota</taxon>
        <taxon>Pezizomycotina</taxon>
        <taxon>Dothideomycetes</taxon>
        <taxon>Dothideomycetes incertae sedis</taxon>
        <taxon>Botryosphaeriales</taxon>
        <taxon>Phyllostictaceae</taxon>
        <taxon>Phyllosticta</taxon>
    </lineage>
</organism>